<dbReference type="AlphaFoldDB" id="A0A061S1D8"/>
<gene>
    <name evidence="3" type="ORF">TSPGSL018_19174</name>
</gene>
<evidence type="ECO:0000256" key="2">
    <source>
        <dbReference type="SAM" id="Phobius"/>
    </source>
</evidence>
<name>A0A061S1D8_9CHLO</name>
<feature type="region of interest" description="Disordered" evidence="1">
    <location>
        <begin position="1"/>
        <end position="25"/>
    </location>
</feature>
<dbReference type="EMBL" id="GBEZ01008733">
    <property type="protein sequence ID" value="JAC76824.1"/>
    <property type="molecule type" value="Transcribed_RNA"/>
</dbReference>
<feature type="transmembrane region" description="Helical" evidence="2">
    <location>
        <begin position="67"/>
        <end position="88"/>
    </location>
</feature>
<sequence>MLALQSSRPIVTPASRPSSLLSARSLQQTVRPSFPSYRRRHTPNSAVDVLGPLAALDIDWSDPDTQIGALGGVLGIALGIGIPVFLVIRENQDEERLEELRELNRRTYKETGEYLTPEEIEAIRPPRWTDRREFVDDD</sequence>
<keyword evidence="2" id="KW-1133">Transmembrane helix</keyword>
<organism evidence="3">
    <name type="scientific">Tetraselmis sp. GSL018</name>
    <dbReference type="NCBI Taxonomy" id="582737"/>
    <lineage>
        <taxon>Eukaryota</taxon>
        <taxon>Viridiplantae</taxon>
        <taxon>Chlorophyta</taxon>
        <taxon>core chlorophytes</taxon>
        <taxon>Chlorodendrophyceae</taxon>
        <taxon>Chlorodendrales</taxon>
        <taxon>Chlorodendraceae</taxon>
        <taxon>Tetraselmis</taxon>
    </lineage>
</organism>
<evidence type="ECO:0000256" key="1">
    <source>
        <dbReference type="SAM" id="MobiDB-lite"/>
    </source>
</evidence>
<reference evidence="3" key="1">
    <citation type="submission" date="2014-05" db="EMBL/GenBank/DDBJ databases">
        <title>The transcriptome of the halophilic microalga Tetraselmis sp. GSL018 isolated from the Great Salt Lake, Utah.</title>
        <authorList>
            <person name="Jinkerson R.E."/>
            <person name="D'Adamo S."/>
            <person name="Posewitz M.C."/>
        </authorList>
    </citation>
    <scope>NUCLEOTIDE SEQUENCE</scope>
    <source>
        <strain evidence="3">GSL018</strain>
    </source>
</reference>
<feature type="compositionally biased region" description="Low complexity" evidence="1">
    <location>
        <begin position="13"/>
        <end position="25"/>
    </location>
</feature>
<proteinExistence type="predicted"/>
<protein>
    <submittedName>
        <fullName evidence="3">Uncharacterized protein</fullName>
    </submittedName>
</protein>
<evidence type="ECO:0000313" key="3">
    <source>
        <dbReference type="EMBL" id="JAC76824.1"/>
    </source>
</evidence>
<accession>A0A061S1D8</accession>
<keyword evidence="2" id="KW-0812">Transmembrane</keyword>
<keyword evidence="2" id="KW-0472">Membrane</keyword>